<dbReference type="Proteomes" id="UP000006253">
    <property type="component" value="Unassembled WGS sequence"/>
</dbReference>
<sequence>MDKILNPVKSSSLEIFSELNKDLSRMEAGSWSFKYCSRLSQEFNFLNI</sequence>
<proteinExistence type="predicted"/>
<protein>
    <submittedName>
        <fullName evidence="1">Uncharacterized protein</fullName>
    </submittedName>
</protein>
<name>A0A0E2AWU5_9LEPT</name>
<comment type="caution">
    <text evidence="1">The sequence shown here is derived from an EMBL/GenBank/DDBJ whole genome shotgun (WGS) entry which is preliminary data.</text>
</comment>
<organism evidence="1 2">
    <name type="scientific">Leptospira kirschneri str. H1</name>
    <dbReference type="NCBI Taxonomy" id="1049966"/>
    <lineage>
        <taxon>Bacteria</taxon>
        <taxon>Pseudomonadati</taxon>
        <taxon>Spirochaetota</taxon>
        <taxon>Spirochaetia</taxon>
        <taxon>Leptospirales</taxon>
        <taxon>Leptospiraceae</taxon>
        <taxon>Leptospira</taxon>
    </lineage>
</organism>
<evidence type="ECO:0000313" key="1">
    <source>
        <dbReference type="EMBL" id="EKO13305.1"/>
    </source>
</evidence>
<gene>
    <name evidence="1" type="ORF">LEP1GSC081_2186</name>
</gene>
<evidence type="ECO:0000313" key="2">
    <source>
        <dbReference type="Proteomes" id="UP000006253"/>
    </source>
</evidence>
<dbReference type="EMBL" id="AHMY02000074">
    <property type="protein sequence ID" value="EKO13305.1"/>
    <property type="molecule type" value="Genomic_DNA"/>
</dbReference>
<reference evidence="1 2" key="1">
    <citation type="submission" date="2012-10" db="EMBL/GenBank/DDBJ databases">
        <authorList>
            <person name="Harkins D.M."/>
            <person name="Durkin A.S."/>
            <person name="Brinkac L.M."/>
            <person name="Selengut J.D."/>
            <person name="Sanka R."/>
            <person name="DePew J."/>
            <person name="Purushe J."/>
            <person name="Peacock S.J."/>
            <person name="Thaipadungpanit J."/>
            <person name="Wuthiekanun V.W."/>
            <person name="Day N.P."/>
            <person name="Vinetz J.M."/>
            <person name="Sutton G.G."/>
            <person name="Nelson W.C."/>
            <person name="Fouts D.E."/>
        </authorList>
    </citation>
    <scope>NUCLEOTIDE SEQUENCE [LARGE SCALE GENOMIC DNA]</scope>
    <source>
        <strain evidence="1 2">H1</strain>
    </source>
</reference>
<dbReference type="AlphaFoldDB" id="A0A0E2AWU5"/>
<accession>A0A0E2AWU5</accession>